<keyword evidence="2" id="KW-1185">Reference proteome</keyword>
<proteinExistence type="predicted"/>
<evidence type="ECO:0000313" key="1">
    <source>
        <dbReference type="EMBL" id="MXO67755.1"/>
    </source>
</evidence>
<protein>
    <recommendedName>
        <fullName evidence="3">ERF family protein</fullName>
    </recommendedName>
</protein>
<organism evidence="1 2">
    <name type="scientific">Pelagerythrobacter marinus</name>
    <dbReference type="NCBI Taxonomy" id="538382"/>
    <lineage>
        <taxon>Bacteria</taxon>
        <taxon>Pseudomonadati</taxon>
        <taxon>Pseudomonadota</taxon>
        <taxon>Alphaproteobacteria</taxon>
        <taxon>Sphingomonadales</taxon>
        <taxon>Erythrobacteraceae</taxon>
        <taxon>Pelagerythrobacter</taxon>
    </lineage>
</organism>
<evidence type="ECO:0008006" key="3">
    <source>
        <dbReference type="Google" id="ProtNLM"/>
    </source>
</evidence>
<dbReference type="InterPro" id="IPR007499">
    <property type="entry name" value="ERF_bacteria_virus"/>
</dbReference>
<accession>A0ABW9UVA1</accession>
<gene>
    <name evidence="1" type="ORF">GRI72_02770</name>
</gene>
<dbReference type="Pfam" id="PF04404">
    <property type="entry name" value="ERF"/>
    <property type="match status" value="1"/>
</dbReference>
<dbReference type="Proteomes" id="UP000444401">
    <property type="component" value="Unassembled WGS sequence"/>
</dbReference>
<dbReference type="EMBL" id="WTYO01000001">
    <property type="protein sequence ID" value="MXO67755.1"/>
    <property type="molecule type" value="Genomic_DNA"/>
</dbReference>
<evidence type="ECO:0000313" key="2">
    <source>
        <dbReference type="Proteomes" id="UP000444401"/>
    </source>
</evidence>
<comment type="caution">
    <text evidence="1">The sequence shown here is derived from an EMBL/GenBank/DDBJ whole genome shotgun (WGS) entry which is preliminary data.</text>
</comment>
<reference evidence="1 2" key="1">
    <citation type="submission" date="2019-12" db="EMBL/GenBank/DDBJ databases">
        <title>Genomic-based taxomic classification of the family Erythrobacteraceae.</title>
        <authorList>
            <person name="Xu L."/>
        </authorList>
    </citation>
    <scope>NUCLEOTIDE SEQUENCE [LARGE SCALE GENOMIC DNA]</scope>
    <source>
        <strain evidence="1 2">H32</strain>
    </source>
</reference>
<sequence>MALAFGEIDAAMKSANNPHFKSKYADITAVIEAIKPALIKHGLFFTQHPEPSERGVTIETILHHANGDKLSLGKLYVPANKNDAQGFGSALTYARRYALVTAFGVPVEDDDGNAAARTVKRDEPRITDEQVVRVQSLLQATGIDAVNFCRVMRCKDIPDLPASRFDEAVNRLEKKLAEMAKADTNDKAKEPA</sequence>
<name>A0ABW9UVA1_9SPHN</name>